<protein>
    <submittedName>
        <fullName evidence="1">Uncharacterized protein</fullName>
    </submittedName>
</protein>
<geneLocation type="plasmid" evidence="1 2">
    <name>unnamed1</name>
</geneLocation>
<reference evidence="2" key="1">
    <citation type="submission" date="2017-09" db="EMBL/GenBank/DDBJ databases">
        <title>FDA dAtabase for Regulatory Grade micrObial Sequences (FDA-ARGOS): Supporting development and validation of Infectious Disease Dx tests.</title>
        <authorList>
            <person name="Minogue T."/>
            <person name="Wolcott M."/>
            <person name="Wasieloski L."/>
            <person name="Aguilar W."/>
            <person name="Moore D."/>
            <person name="Tallon L.J."/>
            <person name="Sadzewicz L."/>
            <person name="Ott S."/>
            <person name="Zhao X."/>
            <person name="Nagaraj S."/>
            <person name="Vavikolanu K."/>
            <person name="Aluvathingal J."/>
            <person name="Nadendla S."/>
            <person name="Sichtig H."/>
        </authorList>
    </citation>
    <scope>NUCLEOTIDE SEQUENCE [LARGE SCALE GENOMIC DNA]</scope>
    <source>
        <strain evidence="2">FDAARGOS_388</strain>
        <plasmid evidence="2">unnamed1</plasmid>
    </source>
</reference>
<evidence type="ECO:0000313" key="2">
    <source>
        <dbReference type="Proteomes" id="UP000218103"/>
    </source>
</evidence>
<organism evidence="1 2">
    <name type="scientific">Burkholderia cepacia</name>
    <name type="common">Pseudomonas cepacia</name>
    <dbReference type="NCBI Taxonomy" id="292"/>
    <lineage>
        <taxon>Bacteria</taxon>
        <taxon>Pseudomonadati</taxon>
        <taxon>Pseudomonadota</taxon>
        <taxon>Betaproteobacteria</taxon>
        <taxon>Burkholderiales</taxon>
        <taxon>Burkholderiaceae</taxon>
        <taxon>Burkholderia</taxon>
        <taxon>Burkholderia cepacia complex</taxon>
    </lineage>
</organism>
<gene>
    <name evidence="1" type="ORF">CO711_18590</name>
</gene>
<name>A0ABN5CZF5_BURCE</name>
<keyword evidence="2" id="KW-1185">Reference proteome</keyword>
<proteinExistence type="predicted"/>
<evidence type="ECO:0000313" key="1">
    <source>
        <dbReference type="EMBL" id="ATF79495.1"/>
    </source>
</evidence>
<dbReference type="EMBL" id="CP023519">
    <property type="protein sequence ID" value="ATF79495.1"/>
    <property type="molecule type" value="Genomic_DNA"/>
</dbReference>
<sequence>MNPVGIDAFKVTLPTEFLQRVPQRRLQADAHECPCRPYAVRRDHLHRSSKALYGEIYHRKERHLLCMGICNVGADYDLQSATFVTVSTSEPLLENCCVDTTAPVPSVIVAE</sequence>
<accession>A0ABN5CZF5</accession>
<keyword evidence="1" id="KW-0614">Plasmid</keyword>
<dbReference type="Proteomes" id="UP000218103">
    <property type="component" value="Plasmid unnamed1"/>
</dbReference>